<evidence type="ECO:0000313" key="2">
    <source>
        <dbReference type="EMBL" id="WFD49361.1"/>
    </source>
</evidence>
<dbReference type="EMBL" id="CP046238">
    <property type="protein sequence ID" value="WFD49361.1"/>
    <property type="molecule type" value="Genomic_DNA"/>
</dbReference>
<feature type="region of interest" description="Disordered" evidence="1">
    <location>
        <begin position="1"/>
        <end position="87"/>
    </location>
</feature>
<proteinExistence type="predicted"/>
<accession>A0ABY8EV22</accession>
<protein>
    <submittedName>
        <fullName evidence="2">Uncharacterized protein</fullName>
    </submittedName>
</protein>
<reference evidence="2 3" key="1">
    <citation type="journal article" date="2020" name="Elife">
        <title>Loss of centromere function drives karyotype evolution in closely related Malassezia species.</title>
        <authorList>
            <person name="Sankaranarayanan S.R."/>
            <person name="Ianiri G."/>
            <person name="Coelho M.A."/>
            <person name="Reza M.H."/>
            <person name="Thimmappa B.C."/>
            <person name="Ganguly P."/>
            <person name="Vadnala R.N."/>
            <person name="Sun S."/>
            <person name="Siddharthan R."/>
            <person name="Tellgren-Roth C."/>
            <person name="Dawson T.L."/>
            <person name="Heitman J."/>
            <person name="Sanyal K."/>
        </authorList>
    </citation>
    <scope>NUCLEOTIDE SEQUENCE [LARGE SCALE GENOMIC DNA]</scope>
    <source>
        <strain evidence="2">CBS14141</strain>
    </source>
</reference>
<sequence>MSLLSALTNFGTSSATTVEESAPTSWFASLFPVAHAEDDGDDEEKSGDDEAGEDEAGEDEAGEDEEEEEEEEDDEDEDEPEDVRTAP</sequence>
<evidence type="ECO:0000256" key="1">
    <source>
        <dbReference type="SAM" id="MobiDB-lite"/>
    </source>
</evidence>
<organism evidence="2 3">
    <name type="scientific">Malassezia furfur</name>
    <name type="common">Pityriasis versicolor infection agent</name>
    <name type="synonym">Pityrosporum furfur</name>
    <dbReference type="NCBI Taxonomy" id="55194"/>
    <lineage>
        <taxon>Eukaryota</taxon>
        <taxon>Fungi</taxon>
        <taxon>Dikarya</taxon>
        <taxon>Basidiomycota</taxon>
        <taxon>Ustilaginomycotina</taxon>
        <taxon>Malasseziomycetes</taxon>
        <taxon>Malasseziales</taxon>
        <taxon>Malasseziaceae</taxon>
        <taxon>Malassezia</taxon>
    </lineage>
</organism>
<feature type="compositionally biased region" description="Polar residues" evidence="1">
    <location>
        <begin position="1"/>
        <end position="27"/>
    </location>
</feature>
<keyword evidence="3" id="KW-1185">Reference proteome</keyword>
<name>A0ABY8EV22_MALFU</name>
<feature type="compositionally biased region" description="Acidic residues" evidence="1">
    <location>
        <begin position="38"/>
        <end position="81"/>
    </location>
</feature>
<gene>
    <name evidence="2" type="ORF">GLX27_004041</name>
</gene>
<evidence type="ECO:0000313" key="3">
    <source>
        <dbReference type="Proteomes" id="UP000818624"/>
    </source>
</evidence>
<dbReference type="Proteomes" id="UP000818624">
    <property type="component" value="Chromosome 5"/>
</dbReference>